<comment type="caution">
    <text evidence="5">The sequence shown here is derived from an EMBL/GenBank/DDBJ whole genome shotgun (WGS) entry which is preliminary data.</text>
</comment>
<evidence type="ECO:0000256" key="2">
    <source>
        <dbReference type="ARBA" id="ARBA00022857"/>
    </source>
</evidence>
<proteinExistence type="inferred from homology"/>
<name>A0A4Z1J4N2_9HELO</name>
<dbReference type="GO" id="GO:0004806">
    <property type="term" value="F:triacylglycerol lipase activity"/>
    <property type="evidence" value="ECO:0007669"/>
    <property type="project" value="TreeGrafter"/>
</dbReference>
<comment type="similarity">
    <text evidence="1 4">Belongs to the short-chain dehydrogenases/reductases (SDR) family.</text>
</comment>
<dbReference type="PANTHER" id="PTHR44169">
    <property type="entry name" value="NADPH-DEPENDENT 1-ACYLDIHYDROXYACETONE PHOSPHATE REDUCTASE"/>
    <property type="match status" value="1"/>
</dbReference>
<sequence>MEKMAQKTILITGCSEGGIGDALAKAFHRQGLRVFATARNLAKIEHLKKLGLETLSLDVTDSTSIKMAVDAVQLKTGGKLDFLVNNSGGGYAMPLLDTEVSVAQKMFDTNVFALVAVTQAFSPLLISSKGTVINIGSVAGISPGYWQGYYNASKAAVNIITDQLRLELEPLGVKAILVITGGVKTKFFDNQPSVKLPDNSPYAPARDLIESAAAGDVVLSTAMDVDVYANKVVKNALKKNPQTHQWAGGDASIIWFVSTFLWHTSWDLLLPSRWRIPELKQRISAARKEQ</sequence>
<protein>
    <submittedName>
        <fullName evidence="5">Uncharacterized protein</fullName>
    </submittedName>
</protein>
<reference evidence="5 6" key="1">
    <citation type="submission" date="2017-12" db="EMBL/GenBank/DDBJ databases">
        <title>Comparative genomics of Botrytis spp.</title>
        <authorList>
            <person name="Valero-Jimenez C.A."/>
            <person name="Tapia P."/>
            <person name="Veloso J."/>
            <person name="Silva-Moreno E."/>
            <person name="Staats M."/>
            <person name="Valdes J.H."/>
            <person name="Van Kan J.A.L."/>
        </authorList>
    </citation>
    <scope>NUCLEOTIDE SEQUENCE [LARGE SCALE GENOMIC DNA]</scope>
    <source>
        <strain evidence="5 6">MUCL2120</strain>
    </source>
</reference>
<dbReference type="SUPFAM" id="SSF51735">
    <property type="entry name" value="NAD(P)-binding Rossmann-fold domains"/>
    <property type="match status" value="1"/>
</dbReference>
<evidence type="ECO:0000313" key="6">
    <source>
        <dbReference type="Proteomes" id="UP000297452"/>
    </source>
</evidence>
<dbReference type="InterPro" id="IPR020904">
    <property type="entry name" value="Sc_DH/Rdtase_CS"/>
</dbReference>
<evidence type="ECO:0000256" key="1">
    <source>
        <dbReference type="ARBA" id="ARBA00006484"/>
    </source>
</evidence>
<dbReference type="GO" id="GO:0019433">
    <property type="term" value="P:triglyceride catabolic process"/>
    <property type="evidence" value="ECO:0007669"/>
    <property type="project" value="TreeGrafter"/>
</dbReference>
<dbReference type="GO" id="GO:0000140">
    <property type="term" value="F:acylglycerone-phosphate reductase (NADP+) activity"/>
    <property type="evidence" value="ECO:0007669"/>
    <property type="project" value="TreeGrafter"/>
</dbReference>
<evidence type="ECO:0000313" key="5">
    <source>
        <dbReference type="EMBL" id="TGO68571.1"/>
    </source>
</evidence>
<dbReference type="InterPro" id="IPR036291">
    <property type="entry name" value="NAD(P)-bd_dom_sf"/>
</dbReference>
<evidence type="ECO:0000256" key="3">
    <source>
        <dbReference type="ARBA" id="ARBA00023002"/>
    </source>
</evidence>
<dbReference type="PRINTS" id="PR00081">
    <property type="entry name" value="GDHRDH"/>
</dbReference>
<dbReference type="AlphaFoldDB" id="A0A4Z1J4N2"/>
<evidence type="ECO:0000256" key="4">
    <source>
        <dbReference type="RuleBase" id="RU000363"/>
    </source>
</evidence>
<dbReference type="GO" id="GO:0006654">
    <property type="term" value="P:phosphatidic acid biosynthetic process"/>
    <property type="evidence" value="ECO:0007669"/>
    <property type="project" value="TreeGrafter"/>
</dbReference>
<dbReference type="Pfam" id="PF00106">
    <property type="entry name" value="adh_short"/>
    <property type="match status" value="1"/>
</dbReference>
<dbReference type="CDD" id="cd05374">
    <property type="entry name" value="17beta-HSD-like_SDR_c"/>
    <property type="match status" value="1"/>
</dbReference>
<dbReference type="FunFam" id="3.40.50.720:FF:000261">
    <property type="entry name" value="NADPH-dependent 1-acyldihydroxyacetone phosphate reductase"/>
    <property type="match status" value="1"/>
</dbReference>
<dbReference type="OrthoDB" id="2102561at2759"/>
<dbReference type="GO" id="GO:0005783">
    <property type="term" value="C:endoplasmic reticulum"/>
    <property type="evidence" value="ECO:0007669"/>
    <property type="project" value="TreeGrafter"/>
</dbReference>
<dbReference type="EMBL" id="PQXJ01000023">
    <property type="protein sequence ID" value="TGO68571.1"/>
    <property type="molecule type" value="Genomic_DNA"/>
</dbReference>
<dbReference type="InterPro" id="IPR002347">
    <property type="entry name" value="SDR_fam"/>
</dbReference>
<keyword evidence="6" id="KW-1185">Reference proteome</keyword>
<organism evidence="5 6">
    <name type="scientific">Botryotinia narcissicola</name>
    <dbReference type="NCBI Taxonomy" id="278944"/>
    <lineage>
        <taxon>Eukaryota</taxon>
        <taxon>Fungi</taxon>
        <taxon>Dikarya</taxon>
        <taxon>Ascomycota</taxon>
        <taxon>Pezizomycotina</taxon>
        <taxon>Leotiomycetes</taxon>
        <taxon>Helotiales</taxon>
        <taxon>Sclerotiniaceae</taxon>
        <taxon>Botryotinia</taxon>
    </lineage>
</organism>
<dbReference type="Gene3D" id="3.40.50.720">
    <property type="entry name" value="NAD(P)-binding Rossmann-like Domain"/>
    <property type="match status" value="1"/>
</dbReference>
<dbReference type="PROSITE" id="PS00061">
    <property type="entry name" value="ADH_SHORT"/>
    <property type="match status" value="1"/>
</dbReference>
<dbReference type="STRING" id="278944.A0A4Z1J4N2"/>
<dbReference type="PANTHER" id="PTHR44169:SF3">
    <property type="entry name" value="SHORT-CHAIN DEHYDROGENASE SRDE"/>
    <property type="match status" value="1"/>
</dbReference>
<dbReference type="PRINTS" id="PR00080">
    <property type="entry name" value="SDRFAMILY"/>
</dbReference>
<keyword evidence="3" id="KW-0560">Oxidoreductase</keyword>
<gene>
    <name evidence="5" type="ORF">BOTNAR_0023g00520</name>
</gene>
<dbReference type="Proteomes" id="UP000297452">
    <property type="component" value="Unassembled WGS sequence"/>
</dbReference>
<accession>A0A4Z1J4N2</accession>
<keyword evidence="2" id="KW-0521">NADP</keyword>
<dbReference type="GO" id="GO:0005811">
    <property type="term" value="C:lipid droplet"/>
    <property type="evidence" value="ECO:0007669"/>
    <property type="project" value="TreeGrafter"/>
</dbReference>